<keyword evidence="9" id="KW-1185">Reference proteome</keyword>
<comment type="catalytic activity">
    <reaction evidence="5 6">
        <text>alpha-D-glucose 1-phosphate + UTP + H(+) = UDP-alpha-D-glucose + diphosphate</text>
        <dbReference type="Rhea" id="RHEA:19889"/>
        <dbReference type="ChEBI" id="CHEBI:15378"/>
        <dbReference type="ChEBI" id="CHEBI:33019"/>
        <dbReference type="ChEBI" id="CHEBI:46398"/>
        <dbReference type="ChEBI" id="CHEBI:58601"/>
        <dbReference type="ChEBI" id="CHEBI:58885"/>
        <dbReference type="EC" id="2.7.7.9"/>
    </reaction>
</comment>
<keyword evidence="4 6" id="KW-0548">Nucleotidyltransferase</keyword>
<accession>A0ABU2H4X2</accession>
<dbReference type="NCBIfam" id="TIGR01099">
    <property type="entry name" value="galU"/>
    <property type="match status" value="1"/>
</dbReference>
<dbReference type="EMBL" id="JAVLVT010000003">
    <property type="protein sequence ID" value="MDS1270348.1"/>
    <property type="molecule type" value="Genomic_DNA"/>
</dbReference>
<evidence type="ECO:0000256" key="6">
    <source>
        <dbReference type="RuleBase" id="RU361259"/>
    </source>
</evidence>
<proteinExistence type="inferred from homology"/>
<comment type="caution">
    <text evidence="8">The sequence shown here is derived from an EMBL/GenBank/DDBJ whole genome shotgun (WGS) entry which is preliminary data.</text>
</comment>
<dbReference type="GO" id="GO:0003983">
    <property type="term" value="F:UTP:glucose-1-phosphate uridylyltransferase activity"/>
    <property type="evidence" value="ECO:0007669"/>
    <property type="project" value="UniProtKB-EC"/>
</dbReference>
<sequence>MTHSPTGAAPEVRKAVVPAAGLGTRFLPATKATPKEMLPIVDKPAIQYVVEEAVAAGLHDVLMVTGRSKRSIEDHFDRAYELEEALRAKNDTQRLHAVRESSTLAQIHYVRQGEPRGLGHAVLCAAAHVGDEPFAVLLGDDLIEGQETLLNRMIDVRNRFGGSVVALMEVPPEQVSQYGCAAIQPVADSDAGPGVTGSVSADTVLVTDLVEKPPIEQAPSRYVIIGRYLCDPRVFDVLAETPPGRGGEIQLTDALRVLAQRDTAAGGPVHGVVFRGRRYDTGNKVDYLRTVVEYACARPDLAAELVPWLREFVDKEKLDAHG</sequence>
<keyword evidence="3 6" id="KW-0808">Transferase</keyword>
<organism evidence="8 9">
    <name type="scientific">Lipingzhangella rawalii</name>
    <dbReference type="NCBI Taxonomy" id="2055835"/>
    <lineage>
        <taxon>Bacteria</taxon>
        <taxon>Bacillati</taxon>
        <taxon>Actinomycetota</taxon>
        <taxon>Actinomycetes</taxon>
        <taxon>Streptosporangiales</taxon>
        <taxon>Nocardiopsidaceae</taxon>
        <taxon>Lipingzhangella</taxon>
    </lineage>
</organism>
<evidence type="ECO:0000256" key="2">
    <source>
        <dbReference type="ARBA" id="ARBA00012415"/>
    </source>
</evidence>
<dbReference type="SUPFAM" id="SSF53448">
    <property type="entry name" value="Nucleotide-diphospho-sugar transferases"/>
    <property type="match status" value="1"/>
</dbReference>
<dbReference type="PANTHER" id="PTHR43197:SF1">
    <property type="entry name" value="UTP--GLUCOSE-1-PHOSPHATE URIDYLYLTRANSFERASE"/>
    <property type="match status" value="1"/>
</dbReference>
<dbReference type="PANTHER" id="PTHR43197">
    <property type="entry name" value="UTP--GLUCOSE-1-PHOSPHATE URIDYLYLTRANSFERASE"/>
    <property type="match status" value="1"/>
</dbReference>
<evidence type="ECO:0000313" key="9">
    <source>
        <dbReference type="Proteomes" id="UP001250214"/>
    </source>
</evidence>
<dbReference type="InterPro" id="IPR005835">
    <property type="entry name" value="NTP_transferase_dom"/>
</dbReference>
<evidence type="ECO:0000313" key="8">
    <source>
        <dbReference type="EMBL" id="MDS1270348.1"/>
    </source>
</evidence>
<dbReference type="Gene3D" id="3.90.550.10">
    <property type="entry name" value="Spore Coat Polysaccharide Biosynthesis Protein SpsA, Chain A"/>
    <property type="match status" value="1"/>
</dbReference>
<dbReference type="EC" id="2.7.7.9" evidence="2 6"/>
<dbReference type="InterPro" id="IPR005771">
    <property type="entry name" value="GalU_uridylyltTrfase_bac/arc"/>
</dbReference>
<evidence type="ECO:0000256" key="3">
    <source>
        <dbReference type="ARBA" id="ARBA00022679"/>
    </source>
</evidence>
<dbReference type="Pfam" id="PF00483">
    <property type="entry name" value="NTP_transferase"/>
    <property type="match status" value="1"/>
</dbReference>
<dbReference type="Proteomes" id="UP001250214">
    <property type="component" value="Unassembled WGS sequence"/>
</dbReference>
<reference evidence="9" key="1">
    <citation type="submission" date="2023-07" db="EMBL/GenBank/DDBJ databases">
        <title>Novel species in the genus Lipingzhangella isolated from Sambhar Salt Lake.</title>
        <authorList>
            <person name="Jiya N."/>
            <person name="Kajale S."/>
            <person name="Sharma A."/>
        </authorList>
    </citation>
    <scope>NUCLEOTIDE SEQUENCE [LARGE SCALE GENOMIC DNA]</scope>
    <source>
        <strain evidence="9">LS1_29</strain>
    </source>
</reference>
<evidence type="ECO:0000256" key="5">
    <source>
        <dbReference type="ARBA" id="ARBA00048128"/>
    </source>
</evidence>
<name>A0ABU2H4X2_9ACTN</name>
<evidence type="ECO:0000256" key="1">
    <source>
        <dbReference type="ARBA" id="ARBA00006890"/>
    </source>
</evidence>
<gene>
    <name evidence="8" type="primary">galU</name>
    <name evidence="8" type="ORF">RIF23_08580</name>
</gene>
<evidence type="ECO:0000256" key="4">
    <source>
        <dbReference type="ARBA" id="ARBA00022695"/>
    </source>
</evidence>
<dbReference type="RefSeq" id="WP_310911865.1">
    <property type="nucleotide sequence ID" value="NZ_JAVLVT010000003.1"/>
</dbReference>
<dbReference type="InterPro" id="IPR029044">
    <property type="entry name" value="Nucleotide-diphossugar_trans"/>
</dbReference>
<protein>
    <recommendedName>
        <fullName evidence="2 6">UTP--glucose-1-phosphate uridylyltransferase</fullName>
        <ecNumber evidence="2 6">2.7.7.9</ecNumber>
    </recommendedName>
    <alternativeName>
        <fullName evidence="6">UDP-glucose pyrophosphorylase</fullName>
    </alternativeName>
</protein>
<evidence type="ECO:0000259" key="7">
    <source>
        <dbReference type="Pfam" id="PF00483"/>
    </source>
</evidence>
<feature type="domain" description="Nucleotidyl transferase" evidence="7">
    <location>
        <begin position="14"/>
        <end position="290"/>
    </location>
</feature>
<comment type="similarity">
    <text evidence="1 6">Belongs to the UDPGP type 2 family.</text>
</comment>
<dbReference type="CDD" id="cd02541">
    <property type="entry name" value="UGPase_prokaryotic"/>
    <property type="match status" value="1"/>
</dbReference>